<evidence type="ECO:0000259" key="2">
    <source>
        <dbReference type="PROSITE" id="PS51192"/>
    </source>
</evidence>
<dbReference type="InterPro" id="IPR038718">
    <property type="entry name" value="SNF2-like_sf"/>
</dbReference>
<proteinExistence type="predicted"/>
<geneLocation type="plasmid" evidence="4 5">
    <name>pOCEPR01</name>
</geneLocation>
<dbReference type="HOGENOM" id="CLU_010309_1_0_0"/>
<dbReference type="Proteomes" id="UP000008722">
    <property type="component" value="Plasmid pOCEPR01"/>
</dbReference>
<reference evidence="4 5" key="2">
    <citation type="journal article" date="2011" name="Stand. Genomic Sci.">
        <title>Complete genome sequence of Oceanithermus profundus type strain (506).</title>
        <authorList>
            <person name="Pati A."/>
            <person name="Zhang X."/>
            <person name="Lapidus A."/>
            <person name="Nolan M."/>
            <person name="Lucas S."/>
            <person name="Del Rio T.G."/>
            <person name="Tice H."/>
            <person name="Cheng J.F."/>
            <person name="Tapia R."/>
            <person name="Han C."/>
            <person name="Goodwin L."/>
            <person name="Pitluck S."/>
            <person name="Liolios K."/>
            <person name="Pagani I."/>
            <person name="Ivanova N."/>
            <person name="Mavromatis K."/>
            <person name="Chen A."/>
            <person name="Palaniappan K."/>
            <person name="Hauser L."/>
            <person name="Jeffries C.D."/>
            <person name="Brambilla E.M."/>
            <person name="Rohl A."/>
            <person name="Mwirichia R."/>
            <person name="Rohde M."/>
            <person name="Tindall B.J."/>
            <person name="Sikorski J."/>
            <person name="Wirth R."/>
            <person name="Goker M."/>
            <person name="Woyke T."/>
            <person name="Detter J.C."/>
            <person name="Bristow J."/>
            <person name="Eisen J.A."/>
            <person name="Markowitz V."/>
            <person name="Hugenholtz P."/>
            <person name="Kyrpides N.C."/>
            <person name="Klenk H.P."/>
            <person name="Land M."/>
        </authorList>
    </citation>
    <scope>NUCLEOTIDE SEQUENCE [LARGE SCALE GENOMIC DNA]</scope>
    <source>
        <strain evidence="5">DSM 14977 / NBRC 100410 / VKM B-2274 / 506</strain>
        <plasmid evidence="5">Plasmid pOCEPR01</plasmid>
    </source>
</reference>
<dbReference type="PROSITE" id="PS51194">
    <property type="entry name" value="HELICASE_CTER"/>
    <property type="match status" value="1"/>
</dbReference>
<dbReference type="EMBL" id="CP002362">
    <property type="protein sequence ID" value="ADR37702.1"/>
    <property type="molecule type" value="Genomic_DNA"/>
</dbReference>
<dbReference type="OrthoDB" id="9760715at2"/>
<evidence type="ECO:0000313" key="4">
    <source>
        <dbReference type="EMBL" id="ADR37702.1"/>
    </source>
</evidence>
<dbReference type="AlphaFoldDB" id="E4UAR7"/>
<keyword evidence="4" id="KW-0347">Helicase</keyword>
<reference evidence="5" key="1">
    <citation type="submission" date="2010-11" db="EMBL/GenBank/DDBJ databases">
        <title>The complete sequence of plasmid of Oceanithermus profundus DSM 14977.</title>
        <authorList>
            <consortium name="US DOE Joint Genome Institute (JGI-PGF)"/>
            <person name="Lucas S."/>
            <person name="Copeland A."/>
            <person name="Lapidus A."/>
            <person name="Bruce D."/>
            <person name="Goodwin L."/>
            <person name="Pitluck S."/>
            <person name="Kyrpides N."/>
            <person name="Mavromatis K."/>
            <person name="Pagani I."/>
            <person name="Ivanova N."/>
            <person name="Zhang X."/>
            <person name="Brettin T."/>
            <person name="Detter J.C."/>
            <person name="Tapia R."/>
            <person name="Han C."/>
            <person name="Land M."/>
            <person name="Hauser L."/>
            <person name="Markowitz V."/>
            <person name="Cheng J.-F."/>
            <person name="Hugenholtz P."/>
            <person name="Woyke T."/>
            <person name="Wu D."/>
            <person name="Tindall B."/>
            <person name="Faehnrich R."/>
            <person name="Brambilla E."/>
            <person name="Klenk H.-P."/>
            <person name="Eisen J.A."/>
        </authorList>
    </citation>
    <scope>NUCLEOTIDE SEQUENCE [LARGE SCALE GENOMIC DNA]</scope>
    <source>
        <strain evidence="5">DSM 14977 / NBRC 100410 / VKM B-2274 / 506</strain>
        <plasmid evidence="5">Plasmid pOCEPR01</plasmid>
    </source>
</reference>
<feature type="transmembrane region" description="Helical" evidence="1">
    <location>
        <begin position="334"/>
        <end position="352"/>
    </location>
</feature>
<sequence length="695" mass="76882">MKIQDLGSFLAQYASALLSHVDRAFPAVVREPGKLPELLRKPLGRQALAIHAARRALETYGTAIVVGEMGSGKSFIAAATAAAASERTLVLCPPHLVEKWRAEIEATVPKAQVVIAETITDLEQARKLPSDRPLFVVLSRERAKLGAPTVPQGIYFSRGIPRCIRCGQVFRDEKSGAIPGPASIAKLQRPVCARCGEPLYAPDPKRARRKDGSVKYPLAEYVKRRMRGFFDLLILDEAHEYKAADSAQGVAAGMLAEAIPRSLILTGTLFGGYASTLFFLLWRFVRPFREHFARDEVKKFIETYGAVERVEVVDKENRGITTRRGRTALRTKEIPATSPMLLYFLLPFTVFLKLSDVAGGLPPYGEEVREIDPGPLLEEWYDSLMGWFDDKDLRKEPHLLGAYFHAGVFSIDTATEGFNVADEYAHPPLELETLPKEEELVELVRQERARGRRVIVFVQNTGERNLAGRLERILTTSGFRARALYSSTASARKREAWIQKAVREGLDVLILHPRLVQTGLDLIDFPTLVYYQVEPSVYVLRQAARRSWRIGQKHPVRVVYFVYRATLQTKALGLLAAKAQASHAIEGLLVEGGLNAMANDEASVSLARALAGARDTSFDPSKIRIATLGLEGASANKLPENKELPPKRQCAGHIPSAPLELPTVGELEKEGVELPGRKRPPKEAAVLFPELLKAG</sequence>
<gene>
    <name evidence="4" type="ordered locus">Ocepr_2254</name>
</gene>
<keyword evidence="4" id="KW-0614">Plasmid</keyword>
<protein>
    <submittedName>
        <fullName evidence="4">Helicase domain protein</fullName>
    </submittedName>
</protein>
<dbReference type="PANTHER" id="PTHR10799">
    <property type="entry name" value="SNF2/RAD54 HELICASE FAMILY"/>
    <property type="match status" value="1"/>
</dbReference>
<dbReference type="GO" id="GO:0004386">
    <property type="term" value="F:helicase activity"/>
    <property type="evidence" value="ECO:0007669"/>
    <property type="project" value="UniProtKB-KW"/>
</dbReference>
<keyword evidence="4" id="KW-0547">Nucleotide-binding</keyword>
<dbReference type="SUPFAM" id="SSF52540">
    <property type="entry name" value="P-loop containing nucleoside triphosphate hydrolases"/>
    <property type="match status" value="2"/>
</dbReference>
<dbReference type="InterPro" id="IPR001650">
    <property type="entry name" value="Helicase_C-like"/>
</dbReference>
<evidence type="ECO:0000259" key="3">
    <source>
        <dbReference type="PROSITE" id="PS51194"/>
    </source>
</evidence>
<name>E4UAR7_OCEP5</name>
<organism evidence="4 5">
    <name type="scientific">Oceanithermus profundus (strain DSM 14977 / NBRC 100410 / VKM B-2274 / 506)</name>
    <dbReference type="NCBI Taxonomy" id="670487"/>
    <lineage>
        <taxon>Bacteria</taxon>
        <taxon>Thermotogati</taxon>
        <taxon>Deinococcota</taxon>
        <taxon>Deinococci</taxon>
        <taxon>Thermales</taxon>
        <taxon>Thermaceae</taxon>
        <taxon>Oceanithermus</taxon>
    </lineage>
</organism>
<keyword evidence="1" id="KW-0812">Transmembrane</keyword>
<accession>E4UAR7</accession>
<dbReference type="InterPro" id="IPR014001">
    <property type="entry name" value="Helicase_ATP-bd"/>
</dbReference>
<keyword evidence="1" id="KW-0472">Membrane</keyword>
<dbReference type="Gene3D" id="3.40.50.10810">
    <property type="entry name" value="Tandem AAA-ATPase domain"/>
    <property type="match status" value="1"/>
</dbReference>
<dbReference type="KEGG" id="opr:Ocepr_2254"/>
<dbReference type="RefSeq" id="WP_013449682.1">
    <property type="nucleotide sequence ID" value="NC_014753.1"/>
</dbReference>
<keyword evidence="4" id="KW-0067">ATP-binding</keyword>
<keyword evidence="5" id="KW-1185">Reference proteome</keyword>
<dbReference type="SMART" id="SM00487">
    <property type="entry name" value="DEXDc"/>
    <property type="match status" value="1"/>
</dbReference>
<evidence type="ECO:0000256" key="1">
    <source>
        <dbReference type="SAM" id="Phobius"/>
    </source>
</evidence>
<dbReference type="Gene3D" id="3.40.50.300">
    <property type="entry name" value="P-loop containing nucleotide triphosphate hydrolases"/>
    <property type="match status" value="2"/>
</dbReference>
<feature type="domain" description="Helicase C-terminal" evidence="3">
    <location>
        <begin position="436"/>
        <end position="629"/>
    </location>
</feature>
<dbReference type="Pfam" id="PF00271">
    <property type="entry name" value="Helicase_C"/>
    <property type="match status" value="1"/>
</dbReference>
<keyword evidence="4" id="KW-0378">Hydrolase</keyword>
<feature type="domain" description="Helicase ATP-binding" evidence="2">
    <location>
        <begin position="54"/>
        <end position="287"/>
    </location>
</feature>
<keyword evidence="1" id="KW-1133">Transmembrane helix</keyword>
<dbReference type="InterPro" id="IPR027417">
    <property type="entry name" value="P-loop_NTPase"/>
</dbReference>
<dbReference type="eggNOG" id="COG0553">
    <property type="taxonomic scope" value="Bacteria"/>
</dbReference>
<dbReference type="PROSITE" id="PS51192">
    <property type="entry name" value="HELICASE_ATP_BIND_1"/>
    <property type="match status" value="1"/>
</dbReference>
<feature type="transmembrane region" description="Helical" evidence="1">
    <location>
        <begin position="263"/>
        <end position="285"/>
    </location>
</feature>
<evidence type="ECO:0000313" key="5">
    <source>
        <dbReference type="Proteomes" id="UP000008722"/>
    </source>
</evidence>